<gene>
    <name evidence="2" type="primary">tnp</name>
    <name evidence="2" type="ordered locus">pE33L466_0437</name>
</gene>
<keyword evidence="1" id="KW-0472">Membrane</keyword>
<feature type="transmembrane region" description="Helical" evidence="1">
    <location>
        <begin position="18"/>
        <end position="37"/>
    </location>
</feature>
<proteinExistence type="predicted"/>
<evidence type="ECO:0000313" key="3">
    <source>
        <dbReference type="Proteomes" id="UP000002612"/>
    </source>
</evidence>
<evidence type="ECO:0000313" key="2">
    <source>
        <dbReference type="EMBL" id="AAY60573.1"/>
    </source>
</evidence>
<accession>Q4V134</accession>
<sequence length="227" mass="26674">MIIIPLLDPKGITMKNMFLFHFFLNINLSKIILIIPLRKVVKTMARKKAVKVLRKQKKRETMQRFTQKQYIGRVCLTAKEFRLLQRMSHSSKALRNVGLYTIKQSYLNDNKMATVKEVDTAMQADINYPGVQSNSVQAIRRALYAEVKSFFKALEQWKKNPEKFTGRPKFPNYSRSTDKRIIAIYQVPKVDENGYWMVPMSVAFRKKFGSIQIRMPKNLRNKKNLLH</sequence>
<dbReference type="AlphaFoldDB" id="Q4V134"/>
<dbReference type="KEGG" id="bcz:pE33L466_0437"/>
<dbReference type="EMBL" id="CP000040">
    <property type="protein sequence ID" value="AAY60573.1"/>
    <property type="molecule type" value="Genomic_DNA"/>
</dbReference>
<dbReference type="Proteomes" id="UP000002612">
    <property type="component" value="Plasmid pE33L466"/>
</dbReference>
<keyword evidence="1" id="KW-1133">Transmembrane helix</keyword>
<keyword evidence="1" id="KW-0812">Transmembrane</keyword>
<name>Q4V134_BACCZ</name>
<evidence type="ECO:0000256" key="1">
    <source>
        <dbReference type="SAM" id="Phobius"/>
    </source>
</evidence>
<organism evidence="2 3">
    <name type="scientific">Bacillus cereus (strain ZK / E33L)</name>
    <dbReference type="NCBI Taxonomy" id="288681"/>
    <lineage>
        <taxon>Bacteria</taxon>
        <taxon>Bacillati</taxon>
        <taxon>Bacillota</taxon>
        <taxon>Bacilli</taxon>
        <taxon>Bacillales</taxon>
        <taxon>Bacillaceae</taxon>
        <taxon>Bacillus</taxon>
        <taxon>Bacillus cereus group</taxon>
    </lineage>
</organism>
<protein>
    <recommendedName>
        <fullName evidence="4">Transposase</fullName>
    </recommendedName>
</protein>
<reference evidence="3" key="1">
    <citation type="journal article" date="2006" name="J. Bacteriol.">
        <title>Pathogenomic sequence analysis of Bacillus cereus and Bacillus thuringiensis isolates closely related to Bacillus anthracis.</title>
        <authorList>
            <person name="Han C.S."/>
            <person name="Xie G."/>
            <person name="Challacombe J.F."/>
            <person name="Altherr M.R."/>
            <person name="Bhotika S.S."/>
            <person name="Brown N."/>
            <person name="Bruce D."/>
            <person name="Campbell C.S."/>
            <person name="Campbell M.L."/>
            <person name="Chen J."/>
            <person name="Chertkov O."/>
            <person name="Cleland C."/>
            <person name="Dimitrijevic M."/>
            <person name="Doggett N.A."/>
            <person name="Fawcett J.J."/>
            <person name="Glavina T."/>
            <person name="Goodwin L.A."/>
            <person name="Green L.D."/>
            <person name="Hill K.K."/>
            <person name="Hitchcock P."/>
            <person name="Jackson P.J."/>
            <person name="Keim P."/>
            <person name="Kewalramani A.R."/>
            <person name="Longmire J."/>
            <person name="Lucas S."/>
            <person name="Malfatti S."/>
            <person name="McMurry K."/>
            <person name="Meincke L.J."/>
            <person name="Misra M."/>
            <person name="Moseman B.L."/>
            <person name="Mundt M."/>
            <person name="Munk A.C."/>
            <person name="Okinaka R.T."/>
            <person name="Parson-Quintana B."/>
            <person name="Reilly L.P."/>
            <person name="Richardson P."/>
            <person name="Robinson D.L."/>
            <person name="Rubin E."/>
            <person name="Saunders E."/>
            <person name="Tapia R."/>
            <person name="Tesmer J.G."/>
            <person name="Thayer N."/>
            <person name="Thompson L.S."/>
            <person name="Tice H."/>
            <person name="Ticknor L.O."/>
            <person name="Wills P.L."/>
            <person name="Brettin T.S."/>
            <person name="Gilna P."/>
        </authorList>
    </citation>
    <scope>NUCLEOTIDE SEQUENCE [LARGE SCALE GENOMIC DNA]</scope>
    <source>
        <strain evidence="3">ZK / E33L</strain>
        <plasmid evidence="3">pE33L466</plasmid>
    </source>
</reference>
<keyword evidence="2" id="KW-0614">Plasmid</keyword>
<geneLocation type="plasmid" evidence="2 3">
    <name>pE33L466</name>
</geneLocation>
<evidence type="ECO:0008006" key="4">
    <source>
        <dbReference type="Google" id="ProtNLM"/>
    </source>
</evidence>